<dbReference type="Gene3D" id="3.10.20.90">
    <property type="entry name" value="Phosphatidylinositol 3-kinase Catalytic Subunit, Chain A, domain 1"/>
    <property type="match status" value="1"/>
</dbReference>
<dbReference type="EMBL" id="KE125804">
    <property type="protein sequence ID" value="EPB67036.1"/>
    <property type="molecule type" value="Genomic_DNA"/>
</dbReference>
<accession>A0A0D6LB56</accession>
<evidence type="ECO:0000313" key="2">
    <source>
        <dbReference type="EMBL" id="EPB67036.1"/>
    </source>
</evidence>
<dbReference type="SUPFAM" id="SSF54236">
    <property type="entry name" value="Ubiquitin-like"/>
    <property type="match status" value="1"/>
</dbReference>
<evidence type="ECO:0000313" key="3">
    <source>
        <dbReference type="Proteomes" id="UP000054495"/>
    </source>
</evidence>
<feature type="domain" description="UBX" evidence="1">
    <location>
        <begin position="8"/>
        <end position="45"/>
    </location>
</feature>
<protein>
    <recommendedName>
        <fullName evidence="1">UBX domain-containing protein</fullName>
    </recommendedName>
</protein>
<dbReference type="Proteomes" id="UP000054495">
    <property type="component" value="Unassembled WGS sequence"/>
</dbReference>
<evidence type="ECO:0000259" key="1">
    <source>
        <dbReference type="Pfam" id="PF00789"/>
    </source>
</evidence>
<dbReference type="Pfam" id="PF00789">
    <property type="entry name" value="UBX"/>
    <property type="match status" value="1"/>
</dbReference>
<reference evidence="2 3" key="1">
    <citation type="submission" date="2013-05" db="EMBL/GenBank/DDBJ databases">
        <title>Draft genome of the parasitic nematode Anyclostoma ceylanicum.</title>
        <authorList>
            <person name="Mitreva M."/>
        </authorList>
    </citation>
    <scope>NUCLEOTIDE SEQUENCE [LARGE SCALE GENOMIC DNA]</scope>
</reference>
<dbReference type="InterPro" id="IPR029071">
    <property type="entry name" value="Ubiquitin-like_domsf"/>
</dbReference>
<name>A0A0D6LB56_9BILA</name>
<keyword evidence="3" id="KW-1185">Reference proteome</keyword>
<sequence length="48" mass="5190">MVSEAYPDMAATAFQLMTTFPNKVIDDESVDLKEAGLLNAVVVVKLCT</sequence>
<gene>
    <name evidence="2" type="ORF">ANCCEY_13875</name>
</gene>
<dbReference type="AlphaFoldDB" id="A0A0D6LB56"/>
<organism evidence="2 3">
    <name type="scientific">Ancylostoma ceylanicum</name>
    <dbReference type="NCBI Taxonomy" id="53326"/>
    <lineage>
        <taxon>Eukaryota</taxon>
        <taxon>Metazoa</taxon>
        <taxon>Ecdysozoa</taxon>
        <taxon>Nematoda</taxon>
        <taxon>Chromadorea</taxon>
        <taxon>Rhabditida</taxon>
        <taxon>Rhabditina</taxon>
        <taxon>Rhabditomorpha</taxon>
        <taxon>Strongyloidea</taxon>
        <taxon>Ancylostomatidae</taxon>
        <taxon>Ancylostomatinae</taxon>
        <taxon>Ancylostoma</taxon>
    </lineage>
</organism>
<dbReference type="InterPro" id="IPR001012">
    <property type="entry name" value="UBX_dom"/>
</dbReference>
<proteinExistence type="predicted"/>